<dbReference type="PANTHER" id="PTHR38664">
    <property type="entry name" value="SLR0058 PROTEIN"/>
    <property type="match status" value="1"/>
</dbReference>
<dbReference type="RefSeq" id="WP_209454356.1">
    <property type="nucleotide sequence ID" value="NZ_JAGGLT010000024.1"/>
</dbReference>
<gene>
    <name evidence="1" type="ORF">J2Z80_002158</name>
</gene>
<protein>
    <submittedName>
        <fullName evidence="1">Polyhydroxyalkanoate synthesis regulator phasin</fullName>
    </submittedName>
</protein>
<sequence>MLKEMFLAGLGAVSLTKDKLEEIAQELIKRGELTAEEKNNFINNALSSVNKQKQIIKDKAYENFQQLAKEANLVTRDEYNLLLERVAELESKINQSNIDNQNL</sequence>
<dbReference type="PANTHER" id="PTHR38664:SF1">
    <property type="entry name" value="SLR0058 PROTEIN"/>
    <property type="match status" value="1"/>
</dbReference>
<evidence type="ECO:0000313" key="1">
    <source>
        <dbReference type="EMBL" id="MBP2072618.1"/>
    </source>
</evidence>
<name>A0ABS4NG15_9THEO</name>
<dbReference type="EMBL" id="JAGGLT010000024">
    <property type="protein sequence ID" value="MBP2072618.1"/>
    <property type="molecule type" value="Genomic_DNA"/>
</dbReference>
<proteinExistence type="predicted"/>
<dbReference type="InterPro" id="IPR008769">
    <property type="entry name" value="PhaF_PhaI"/>
</dbReference>
<reference evidence="1" key="1">
    <citation type="submission" date="2021-03" db="EMBL/GenBank/DDBJ databases">
        <title>Genomic Encyclopedia of Type Strains, Phase IV (KMG-IV): sequencing the most valuable type-strain genomes for metagenomic binning, comparative biology and taxonomic classification.</title>
        <authorList>
            <person name="Goeker M."/>
        </authorList>
    </citation>
    <scope>NUCLEOTIDE SEQUENCE</scope>
    <source>
        <strain evidence="1">DSM 101588</strain>
    </source>
</reference>
<organism evidence="1 2">
    <name type="scientific">Thermoanaerobacterium butyriciformans</name>
    <dbReference type="NCBI Taxonomy" id="1702242"/>
    <lineage>
        <taxon>Bacteria</taxon>
        <taxon>Bacillati</taxon>
        <taxon>Bacillota</taxon>
        <taxon>Clostridia</taxon>
        <taxon>Thermoanaerobacterales</taxon>
        <taxon>Thermoanaerobacteraceae</taxon>
        <taxon>Thermoanaerobacterium</taxon>
    </lineage>
</organism>
<comment type="caution">
    <text evidence="1">The sequence shown here is derived from an EMBL/GenBank/DDBJ whole genome shotgun (WGS) entry which is preliminary data.</text>
</comment>
<dbReference type="Proteomes" id="UP001166402">
    <property type="component" value="Unassembled WGS sequence"/>
</dbReference>
<keyword evidence="2" id="KW-1185">Reference proteome</keyword>
<accession>A0ABS4NG15</accession>
<evidence type="ECO:0000313" key="2">
    <source>
        <dbReference type="Proteomes" id="UP001166402"/>
    </source>
</evidence>